<organism evidence="3 4">
    <name type="scientific">Colwellia maritima</name>
    <dbReference type="NCBI Taxonomy" id="2912588"/>
    <lineage>
        <taxon>Bacteria</taxon>
        <taxon>Pseudomonadati</taxon>
        <taxon>Pseudomonadota</taxon>
        <taxon>Gammaproteobacteria</taxon>
        <taxon>Alteromonadales</taxon>
        <taxon>Colwelliaceae</taxon>
        <taxon>Colwellia</taxon>
    </lineage>
</organism>
<comment type="caution">
    <text evidence="3">The sequence shown here is derived from an EMBL/GenBank/DDBJ whole genome shotgun (WGS) entry which is preliminary data.</text>
</comment>
<name>A0ABS9WW58_9GAMM</name>
<keyword evidence="1" id="KW-0831">Ubiquinone biosynthesis</keyword>
<evidence type="ECO:0000256" key="1">
    <source>
        <dbReference type="HAMAP-Rule" id="MF_02215"/>
    </source>
</evidence>
<dbReference type="PANTHER" id="PTHR38693">
    <property type="entry name" value="UBIQUINONE BIOSYNTHESIS PROTEIN UBIJ"/>
    <property type="match status" value="1"/>
</dbReference>
<comment type="function">
    <text evidence="1">Required for ubiquinone (coenzyme Q) biosynthesis. Binds hydrophobic ubiquinone biosynthetic intermediates via its SCP2 domain and is essential for the stability of the Ubi complex. May constitute a docking platform where Ubi enzymes assemble and access their SCP2-bound polyprenyl substrates.</text>
</comment>
<evidence type="ECO:0000259" key="2">
    <source>
        <dbReference type="Pfam" id="PF02036"/>
    </source>
</evidence>
<protein>
    <recommendedName>
        <fullName evidence="1">Ubiquinone biosynthesis accessory factor UbiJ</fullName>
    </recommendedName>
</protein>
<accession>A0ABS9WW58</accession>
<comment type="pathway">
    <text evidence="1">Cofactor biosynthesis; ubiquinone biosynthesis.</text>
</comment>
<keyword evidence="4" id="KW-1185">Reference proteome</keyword>
<dbReference type="RefSeq" id="WP_242282754.1">
    <property type="nucleotide sequence ID" value="NZ_JAKKSL010000001.1"/>
</dbReference>
<dbReference type="InterPro" id="IPR003033">
    <property type="entry name" value="SCP2_sterol-bd_dom"/>
</dbReference>
<gene>
    <name evidence="1" type="primary">ubiJ</name>
    <name evidence="3" type="ORF">L3081_00660</name>
</gene>
<evidence type="ECO:0000313" key="4">
    <source>
        <dbReference type="Proteomes" id="UP001139646"/>
    </source>
</evidence>
<dbReference type="PANTHER" id="PTHR38693:SF1">
    <property type="entry name" value="UBIQUINONE BIOSYNTHESIS ACCESSORY FACTOR UBIJ"/>
    <property type="match status" value="1"/>
</dbReference>
<reference evidence="3" key="1">
    <citation type="submission" date="2022-01" db="EMBL/GenBank/DDBJ databases">
        <title>Colwellia maritima, isolated from seawater.</title>
        <authorList>
            <person name="Kristyanto S."/>
            <person name="Jung J."/>
            <person name="Jeon C.O."/>
        </authorList>
    </citation>
    <scope>NUCLEOTIDE SEQUENCE</scope>
    <source>
        <strain evidence="3">MSW7</strain>
    </source>
</reference>
<dbReference type="Pfam" id="PF02036">
    <property type="entry name" value="SCP2"/>
    <property type="match status" value="1"/>
</dbReference>
<dbReference type="Proteomes" id="UP001139646">
    <property type="component" value="Unassembled WGS sequence"/>
</dbReference>
<comment type="similarity">
    <text evidence="1">Belongs to the UbiJ family.</text>
</comment>
<proteinExistence type="inferred from homology"/>
<evidence type="ECO:0000313" key="3">
    <source>
        <dbReference type="EMBL" id="MCI2282179.1"/>
    </source>
</evidence>
<comment type="subcellular location">
    <subcellularLocation>
        <location evidence="1">Cytoplasm</location>
    </subcellularLocation>
</comment>
<sequence>MLQQVFFSSIEFVINKVLSLNTDPIDLKKLEQKTLTIMLSELSFPISLTVSSNKVIVSGLTERADCTVNTSLNTLQALQAKQSLTELIKQNKLDLTGDIKIAQQFTRLAESLNIDWQSELADHIGDMPTHKLMQFGKQVTDKIKFTAKQIEADASEYIVHEKRLVVTRSQIDNFNLEVNQICSRVDQIAQRIDELTKGHTNT</sequence>
<dbReference type="EMBL" id="JAKKSL010000001">
    <property type="protein sequence ID" value="MCI2282179.1"/>
    <property type="molecule type" value="Genomic_DNA"/>
</dbReference>
<feature type="domain" description="SCP2" evidence="2">
    <location>
        <begin position="15"/>
        <end position="109"/>
    </location>
</feature>
<keyword evidence="1" id="KW-0963">Cytoplasm</keyword>
<dbReference type="InterPro" id="IPR038989">
    <property type="entry name" value="UbiJ"/>
</dbReference>
<dbReference type="HAMAP" id="MF_02215">
    <property type="entry name" value="UbiJ"/>
    <property type="match status" value="1"/>
</dbReference>